<accession>A0A6G1ET71</accession>
<comment type="caution">
    <text evidence="1">The sequence shown here is derived from an EMBL/GenBank/DDBJ whole genome shotgun (WGS) entry which is preliminary data.</text>
</comment>
<evidence type="ECO:0000313" key="1">
    <source>
        <dbReference type="EMBL" id="KAF0927830.1"/>
    </source>
</evidence>
<organism evidence="1 2">
    <name type="scientific">Oryza meyeriana var. granulata</name>
    <dbReference type="NCBI Taxonomy" id="110450"/>
    <lineage>
        <taxon>Eukaryota</taxon>
        <taxon>Viridiplantae</taxon>
        <taxon>Streptophyta</taxon>
        <taxon>Embryophyta</taxon>
        <taxon>Tracheophyta</taxon>
        <taxon>Spermatophyta</taxon>
        <taxon>Magnoliopsida</taxon>
        <taxon>Liliopsida</taxon>
        <taxon>Poales</taxon>
        <taxon>Poaceae</taxon>
        <taxon>BOP clade</taxon>
        <taxon>Oryzoideae</taxon>
        <taxon>Oryzeae</taxon>
        <taxon>Oryzinae</taxon>
        <taxon>Oryza</taxon>
        <taxon>Oryza meyeriana</taxon>
    </lineage>
</organism>
<dbReference type="EMBL" id="SPHZ02000003">
    <property type="protein sequence ID" value="KAF0927830.1"/>
    <property type="molecule type" value="Genomic_DNA"/>
</dbReference>
<protein>
    <submittedName>
        <fullName evidence="1">Uncharacterized protein</fullName>
    </submittedName>
</protein>
<evidence type="ECO:0000313" key="2">
    <source>
        <dbReference type="Proteomes" id="UP000479710"/>
    </source>
</evidence>
<dbReference type="Proteomes" id="UP000479710">
    <property type="component" value="Unassembled WGS sequence"/>
</dbReference>
<name>A0A6G1ET71_9ORYZ</name>
<dbReference type="AlphaFoldDB" id="A0A6G1ET71"/>
<gene>
    <name evidence="1" type="ORF">E2562_036462</name>
</gene>
<reference evidence="1 2" key="1">
    <citation type="submission" date="2019-11" db="EMBL/GenBank/DDBJ databases">
        <title>Whole genome sequence of Oryza granulata.</title>
        <authorList>
            <person name="Li W."/>
        </authorList>
    </citation>
    <scope>NUCLEOTIDE SEQUENCE [LARGE SCALE GENOMIC DNA]</scope>
    <source>
        <strain evidence="2">cv. Menghai</strain>
        <tissue evidence="1">Leaf</tissue>
    </source>
</reference>
<proteinExistence type="predicted"/>
<sequence>MMAPLELPDPTSSSSPLSSWAADLTTVRSDDGELEAAGWNRVHRRQIWWLRGHGSTGELQIVKKEAPAAGEEDSAGKSEEKRRKMMAAACRSGCLIADAL</sequence>
<keyword evidence="2" id="KW-1185">Reference proteome</keyword>